<evidence type="ECO:0000313" key="3">
    <source>
        <dbReference type="EMBL" id="MDQ0230383.1"/>
    </source>
</evidence>
<keyword evidence="4" id="KW-1185">Reference proteome</keyword>
<dbReference type="SMART" id="SM00387">
    <property type="entry name" value="HATPase_c"/>
    <property type="match status" value="1"/>
</dbReference>
<sequence>MKNSYYTVIIVLIHVASWFTIIYRNPQIVSFILLGVTLSLAVYYREKLKQLPILLKTLPGNETIFITLLQVTFLSIVVMSVNFNVQLLSMIGILVGELYRIFRYPEMVKQKDTATKYEMKIKEMNEHFLTIRSQRHDFLKHVSAIDYLIGQDAGDEVKQYFRNLLGDYEKVNRTIKGEEVHISSILLKYKIQAEQAGVKATYNLTVPVSTLPLSKIHQVQLVTNLLENAVEAAQSYFDKAGTAKLELNTDRHGGIFILEVKNSAYIDDKGLLDNLFTKFEVSSKGGHHQGLGTYIISNIVKSHNGRITYQFLNNELSIRVKLPLIKNATIDVGRDE</sequence>
<keyword evidence="3" id="KW-0808">Transferase</keyword>
<dbReference type="EMBL" id="JAUSUD010000005">
    <property type="protein sequence ID" value="MDQ0230383.1"/>
    <property type="molecule type" value="Genomic_DNA"/>
</dbReference>
<evidence type="ECO:0000313" key="4">
    <source>
        <dbReference type="Proteomes" id="UP001234495"/>
    </source>
</evidence>
<evidence type="ECO:0000256" key="1">
    <source>
        <dbReference type="SAM" id="Phobius"/>
    </source>
</evidence>
<feature type="transmembrane region" description="Helical" evidence="1">
    <location>
        <begin position="28"/>
        <end position="44"/>
    </location>
</feature>
<dbReference type="Gene3D" id="3.30.565.10">
    <property type="entry name" value="Histidine kinase-like ATPase, C-terminal domain"/>
    <property type="match status" value="1"/>
</dbReference>
<accession>A0ABT9ZDN9</accession>
<dbReference type="Pfam" id="PF02518">
    <property type="entry name" value="HATPase_c"/>
    <property type="match status" value="1"/>
</dbReference>
<dbReference type="InterPro" id="IPR003594">
    <property type="entry name" value="HATPase_dom"/>
</dbReference>
<reference evidence="3 4" key="1">
    <citation type="submission" date="2023-07" db="EMBL/GenBank/DDBJ databases">
        <title>Genomic Encyclopedia of Type Strains, Phase IV (KMG-IV): sequencing the most valuable type-strain genomes for metagenomic binning, comparative biology and taxonomic classification.</title>
        <authorList>
            <person name="Goeker M."/>
        </authorList>
    </citation>
    <scope>NUCLEOTIDE SEQUENCE [LARGE SCALE GENOMIC DNA]</scope>
    <source>
        <strain evidence="3 4">DSM 29005</strain>
    </source>
</reference>
<keyword evidence="1" id="KW-0472">Membrane</keyword>
<dbReference type="PANTHER" id="PTHR40448:SF1">
    <property type="entry name" value="TWO-COMPONENT SENSOR HISTIDINE KINASE"/>
    <property type="match status" value="1"/>
</dbReference>
<feature type="transmembrane region" description="Helical" evidence="1">
    <location>
        <begin position="5"/>
        <end position="22"/>
    </location>
</feature>
<keyword evidence="1" id="KW-0812">Transmembrane</keyword>
<proteinExistence type="predicted"/>
<dbReference type="SUPFAM" id="SSF55874">
    <property type="entry name" value="ATPase domain of HSP90 chaperone/DNA topoisomerase II/histidine kinase"/>
    <property type="match status" value="1"/>
</dbReference>
<gene>
    <name evidence="3" type="ORF">J2S19_001637</name>
</gene>
<comment type="caution">
    <text evidence="3">The sequence shown here is derived from an EMBL/GenBank/DDBJ whole genome shotgun (WGS) entry which is preliminary data.</text>
</comment>
<dbReference type="RefSeq" id="WP_307339574.1">
    <property type="nucleotide sequence ID" value="NZ_JAUSUD010000005.1"/>
</dbReference>
<dbReference type="PANTHER" id="PTHR40448">
    <property type="entry name" value="TWO-COMPONENT SENSOR HISTIDINE KINASE"/>
    <property type="match status" value="1"/>
</dbReference>
<evidence type="ECO:0000259" key="2">
    <source>
        <dbReference type="SMART" id="SM00387"/>
    </source>
</evidence>
<dbReference type="GO" id="GO:0004673">
    <property type="term" value="F:protein histidine kinase activity"/>
    <property type="evidence" value="ECO:0007669"/>
    <property type="project" value="UniProtKB-EC"/>
</dbReference>
<name>A0ABT9ZDN9_9BACI</name>
<protein>
    <submittedName>
        <fullName evidence="3">LytT family two-component system sensor histidine kinase NatK</fullName>
        <ecNumber evidence="3">2.7.13.3</ecNumber>
    </submittedName>
</protein>
<keyword evidence="1" id="KW-1133">Transmembrane helix</keyword>
<organism evidence="3 4">
    <name type="scientific">Metabacillus malikii</name>
    <dbReference type="NCBI Taxonomy" id="1504265"/>
    <lineage>
        <taxon>Bacteria</taxon>
        <taxon>Bacillati</taxon>
        <taxon>Bacillota</taxon>
        <taxon>Bacilli</taxon>
        <taxon>Bacillales</taxon>
        <taxon>Bacillaceae</taxon>
        <taxon>Metabacillus</taxon>
    </lineage>
</organism>
<keyword evidence="3" id="KW-0418">Kinase</keyword>
<feature type="transmembrane region" description="Helical" evidence="1">
    <location>
        <begin position="64"/>
        <end position="81"/>
    </location>
</feature>
<dbReference type="InterPro" id="IPR036890">
    <property type="entry name" value="HATPase_C_sf"/>
</dbReference>
<dbReference type="EC" id="2.7.13.3" evidence="3"/>
<feature type="domain" description="Histidine kinase/HSP90-like ATPase" evidence="2">
    <location>
        <begin position="213"/>
        <end position="326"/>
    </location>
</feature>
<dbReference type="Proteomes" id="UP001234495">
    <property type="component" value="Unassembled WGS sequence"/>
</dbReference>